<evidence type="ECO:0000256" key="1">
    <source>
        <dbReference type="SAM" id="Phobius"/>
    </source>
</evidence>
<evidence type="ECO:0000313" key="2">
    <source>
        <dbReference type="EMBL" id="THG29348.1"/>
    </source>
</evidence>
<dbReference type="AlphaFoldDB" id="A0A4S4FH94"/>
<dbReference type="Pfam" id="PF09997">
    <property type="entry name" value="DUF2238"/>
    <property type="match status" value="1"/>
</dbReference>
<dbReference type="InterPro" id="IPR014509">
    <property type="entry name" value="YjdF-like"/>
</dbReference>
<keyword evidence="1" id="KW-0812">Transmembrane</keyword>
<dbReference type="RefSeq" id="WP_136427678.1">
    <property type="nucleotide sequence ID" value="NZ_SSSM01000005.1"/>
</dbReference>
<evidence type="ECO:0000313" key="3">
    <source>
        <dbReference type="Proteomes" id="UP000309133"/>
    </source>
</evidence>
<feature type="transmembrane region" description="Helical" evidence="1">
    <location>
        <begin position="177"/>
        <end position="198"/>
    </location>
</feature>
<keyword evidence="3" id="KW-1185">Reference proteome</keyword>
<comment type="caution">
    <text evidence="2">The sequence shown here is derived from an EMBL/GenBank/DDBJ whole genome shotgun (WGS) entry which is preliminary data.</text>
</comment>
<dbReference type="OrthoDB" id="3790530at2"/>
<keyword evidence="1" id="KW-1133">Transmembrane helix</keyword>
<reference evidence="2 3" key="1">
    <citation type="submission" date="2019-04" db="EMBL/GenBank/DDBJ databases">
        <authorList>
            <person name="Jiang L."/>
        </authorList>
    </citation>
    <scope>NUCLEOTIDE SEQUENCE [LARGE SCALE GENOMIC DNA]</scope>
    <source>
        <strain evidence="2 3">YIM 131853</strain>
    </source>
</reference>
<dbReference type="Proteomes" id="UP000309133">
    <property type="component" value="Unassembled WGS sequence"/>
</dbReference>
<accession>A0A4S4FH94</accession>
<sequence length="209" mass="21755">MSSDSAQVVQRSVRERPALAATFLQKPESTLEWTADVLRIVGLLSLVVGVIGWGALAGAVLALALLGLVVPRFLGLRAGIDVAVGVAVLVAAWASVLDLYRAAPWIDIPIHFTLNGLLALLVVVAALRAGVELDRRTPALVIQTLTVGLALAALWEMGEWGGHQLSETVLVGYDDSILDMAVGGAGAGAAALLVPIALKRDRWQGASDA</sequence>
<gene>
    <name evidence="2" type="ORF">E6C64_11560</name>
</gene>
<organism evidence="2 3">
    <name type="scientific">Naasia lichenicola</name>
    <dbReference type="NCBI Taxonomy" id="2565933"/>
    <lineage>
        <taxon>Bacteria</taxon>
        <taxon>Bacillati</taxon>
        <taxon>Actinomycetota</taxon>
        <taxon>Actinomycetes</taxon>
        <taxon>Micrococcales</taxon>
        <taxon>Microbacteriaceae</taxon>
        <taxon>Naasia</taxon>
    </lineage>
</organism>
<feature type="transmembrane region" description="Helical" evidence="1">
    <location>
        <begin position="40"/>
        <end position="66"/>
    </location>
</feature>
<protein>
    <submittedName>
        <fullName evidence="2">Uncharacterized protein</fullName>
    </submittedName>
</protein>
<keyword evidence="1" id="KW-0472">Membrane</keyword>
<dbReference type="EMBL" id="SSSM01000005">
    <property type="protein sequence ID" value="THG29348.1"/>
    <property type="molecule type" value="Genomic_DNA"/>
</dbReference>
<feature type="transmembrane region" description="Helical" evidence="1">
    <location>
        <begin position="108"/>
        <end position="127"/>
    </location>
</feature>
<proteinExistence type="predicted"/>
<name>A0A4S4FH94_9MICO</name>
<feature type="transmembrane region" description="Helical" evidence="1">
    <location>
        <begin position="78"/>
        <end position="96"/>
    </location>
</feature>
<feature type="transmembrane region" description="Helical" evidence="1">
    <location>
        <begin position="139"/>
        <end position="157"/>
    </location>
</feature>